<evidence type="ECO:0000313" key="2">
    <source>
        <dbReference type="Proteomes" id="UP000323844"/>
    </source>
</evidence>
<dbReference type="Proteomes" id="UP000323844">
    <property type="component" value="Chromosome"/>
</dbReference>
<dbReference type="InterPro" id="IPR032710">
    <property type="entry name" value="NTF2-like_dom_sf"/>
</dbReference>
<organism evidence="1 2">
    <name type="scientific">Candidatus Sneabacter namystus</name>
    <dbReference type="NCBI Taxonomy" id="2601646"/>
    <lineage>
        <taxon>Bacteria</taxon>
        <taxon>Pseudomonadati</taxon>
        <taxon>Pseudomonadota</taxon>
        <taxon>Alphaproteobacteria</taxon>
        <taxon>Rickettsiales</taxon>
        <taxon>Rickettsiaceae</taxon>
        <taxon>Rickettsieae</taxon>
        <taxon>Candidatus Sneabacter</taxon>
    </lineage>
</organism>
<protein>
    <recommendedName>
        <fullName evidence="3">Tim44-like domain-containing protein</fullName>
    </recommendedName>
</protein>
<sequence>MKLLVLLFLTFIILRKLAKAIGTMVKTDYTSSSQDFSVAKDVTSYSESATTINHDLIVVENKEELLEGINTLSKNFDSFSLSKFISSAKKAILLLRKSLKQKDEKALTALVESSFIDTIKTMQDKIFEIEEGSVQNAKVEKIYSFNNKAFITLVLQYPLSKWTFSRHIKNLGKEWFISNVSV</sequence>
<gene>
    <name evidence="1" type="ORF">FZC37_02785</name>
</gene>
<dbReference type="SUPFAM" id="SSF54427">
    <property type="entry name" value="NTF2-like"/>
    <property type="match status" value="1"/>
</dbReference>
<dbReference type="EMBL" id="CP043312">
    <property type="protein sequence ID" value="QEK39834.1"/>
    <property type="molecule type" value="Genomic_DNA"/>
</dbReference>
<keyword evidence="2" id="KW-1185">Reference proteome</keyword>
<dbReference type="OrthoDB" id="9759785at2"/>
<name>A0A5C0ULS2_9RICK</name>
<dbReference type="RefSeq" id="WP_148952195.1">
    <property type="nucleotide sequence ID" value="NZ_CP043312.1"/>
</dbReference>
<proteinExistence type="predicted"/>
<reference evidence="1 2" key="1">
    <citation type="submission" date="2019-08" db="EMBL/GenBank/DDBJ databases">
        <title>Highly reduced genomes of protist endosymbionts show evolutionary convergence.</title>
        <authorList>
            <person name="George E."/>
            <person name="Husnik F."/>
            <person name="Tashyreva D."/>
            <person name="Prokopchuk G."/>
            <person name="Horak A."/>
            <person name="Kwong W.K."/>
            <person name="Lukes J."/>
            <person name="Keeling P.J."/>
        </authorList>
    </citation>
    <scope>NUCLEOTIDE SEQUENCE [LARGE SCALE GENOMIC DNA]</scope>
    <source>
        <strain evidence="1">1621</strain>
    </source>
</reference>
<accession>A0A5C0ULS2</accession>
<evidence type="ECO:0008006" key="3">
    <source>
        <dbReference type="Google" id="ProtNLM"/>
    </source>
</evidence>
<dbReference type="AlphaFoldDB" id="A0A5C0ULS2"/>
<dbReference type="KEGG" id="snay:FZC37_02785"/>
<evidence type="ECO:0000313" key="1">
    <source>
        <dbReference type="EMBL" id="QEK39834.1"/>
    </source>
</evidence>